<gene>
    <name evidence="3" type="ORF">FNW02_01045</name>
</gene>
<dbReference type="InterPro" id="IPR011050">
    <property type="entry name" value="Pectin_lyase_fold/virulence"/>
</dbReference>
<dbReference type="SMART" id="SM00912">
    <property type="entry name" value="Haemagg_act"/>
    <property type="match status" value="1"/>
</dbReference>
<evidence type="ECO:0000256" key="1">
    <source>
        <dbReference type="SAM" id="Phobius"/>
    </source>
</evidence>
<evidence type="ECO:0000313" key="4">
    <source>
        <dbReference type="Proteomes" id="UP001165986"/>
    </source>
</evidence>
<name>A0AA40SSK1_9NOST</name>
<keyword evidence="4" id="KW-1185">Reference proteome</keyword>
<dbReference type="EMBL" id="VJXY01000001">
    <property type="protein sequence ID" value="MBD6614493.1"/>
    <property type="molecule type" value="Genomic_DNA"/>
</dbReference>
<dbReference type="InterPro" id="IPR008638">
    <property type="entry name" value="FhaB/CdiA-like_TPS"/>
</dbReference>
<dbReference type="Gene3D" id="2.160.20.10">
    <property type="entry name" value="Single-stranded right-handed beta-helix, Pectin lyase-like"/>
    <property type="match status" value="3"/>
</dbReference>
<feature type="domain" description="Filamentous haemagglutinin FhaB/tRNA nuclease CdiA-like TPS" evidence="2">
    <location>
        <begin position="49"/>
        <end position="162"/>
    </location>
</feature>
<keyword evidence="1" id="KW-1133">Transmembrane helix</keyword>
<protein>
    <submittedName>
        <fullName evidence="3">S-layer family protein</fullName>
    </submittedName>
</protein>
<dbReference type="SUPFAM" id="SSF51126">
    <property type="entry name" value="Pectin lyase-like"/>
    <property type="match status" value="3"/>
</dbReference>
<dbReference type="RefSeq" id="WP_191755745.1">
    <property type="nucleotide sequence ID" value="NZ_VJXY01000001.1"/>
</dbReference>
<comment type="caution">
    <text evidence="3">The sequence shown here is derived from an EMBL/GenBank/DDBJ whole genome shotgun (WGS) entry which is preliminary data.</text>
</comment>
<organism evidence="3 4">
    <name type="scientific">Komarekiella delphini-convector SJRDD-AB1</name>
    <dbReference type="NCBI Taxonomy" id="2593771"/>
    <lineage>
        <taxon>Bacteria</taxon>
        <taxon>Bacillati</taxon>
        <taxon>Cyanobacteriota</taxon>
        <taxon>Cyanophyceae</taxon>
        <taxon>Nostocales</taxon>
        <taxon>Nostocaceae</taxon>
        <taxon>Komarekiella</taxon>
        <taxon>Komarekiella delphini-convector</taxon>
    </lineage>
</organism>
<keyword evidence="1" id="KW-0472">Membrane</keyword>
<sequence>MTQNGKGCSRQLDLASSLATTAVLAFGIVFYFASSAFAQSVITSDNSLGNESSQVINNYLGNPTEALTGGATRGSNLFHSFREFNVREGRSALFLNPSNIQNILVRITGSNISEILGRLETSFGSNTNLFLINPNGIVFGSNATLNVGGSFVASTASGIKFADDTVFSATAVQKTPLLTVSVPIGLQFGRTAGEINQQGTLAVSAGKTLALVGGNVTLDGGNVNLERNSLFAPDGQIALGGVLGAGIVGLNLDSKNQQTLNFPNEAALANVLLRNQARLDVSGEGGGYIQIQGRSITLSDTSQVFAQTKGSQNGREIYIEAEQLTLQDGSQVTTSALESATGSGGSLNVKVTDSVQVIGTVPSGKTNAGNPSGLFTRTFGEGAAGNLTIETKKLIVQDGGNVSASARKGSGSGGTLKVNALEIIKLNGTSVITGKPSGLFTQTEDIGDGGSLSIDTSQLIVQDGAAVSSSTFSQGKGGDITVRASDFVELSGTSGLFAQTENIGDGGSLSIDTSQLIVQDGAVVSSSTLLQGKGGYITVRASDFVKLNGTDSDGYPSGLFTQTQGVGNAGSLTIKTRQLSVRDGAVVSAGTSGQGKGGTLSVHASNFVELSGTSLDGFPSGLFARSRGSGDAGSLSIITGQLIVRDQALVTVGALESGNAGNLDITAREIRLDREGKLLAETTSGNGGNITLKLQDLLLLRNNSQISTTAGTEAAGGGNGGNITIDTPNGFIVAVPDENSDISANAFTGSGGKVEITAYGVFGIEPRSRKDLARRLQTNEPTKLDPQNLQTNDITAISQTNPTLNGVVNINTPDIDPNERLIKLPTQPVEPKVAQVCKAGTGRNQNTFTITGRGGVPSSPTEPLSADAVLADWITLDISEISSNTTVTQNPTKPNPETIVEATGWEINAKGEVVLIANVSNIEPHNSWQKSTDCSELQASS</sequence>
<accession>A0AA40SSK1</accession>
<dbReference type="AlphaFoldDB" id="A0AA40SSK1"/>
<reference evidence="3" key="1">
    <citation type="submission" date="2019-07" db="EMBL/GenBank/DDBJ databases">
        <title>Toxilogical consequences of a new and cryptic species of cyanobacteria (Komarekiella delphini-convector) recovered from the epidermis of a bottlenose dolphin and 1500 ft. in the air.</title>
        <authorList>
            <person name="Brown A.O."/>
            <person name="Dvorak P."/>
            <person name="Villanueva C.D."/>
            <person name="Foss A.J."/>
            <person name="Garvey A.D."/>
            <person name="Gibson Q.A."/>
            <person name="Johansen J.R."/>
            <person name="Casamatta D.A."/>
        </authorList>
    </citation>
    <scope>NUCLEOTIDE SEQUENCE</scope>
    <source>
        <strain evidence="3">SJRDD-AB1</strain>
    </source>
</reference>
<feature type="transmembrane region" description="Helical" evidence="1">
    <location>
        <begin position="12"/>
        <end position="33"/>
    </location>
</feature>
<dbReference type="Proteomes" id="UP001165986">
    <property type="component" value="Unassembled WGS sequence"/>
</dbReference>
<evidence type="ECO:0000259" key="2">
    <source>
        <dbReference type="SMART" id="SM00912"/>
    </source>
</evidence>
<dbReference type="InterPro" id="IPR012334">
    <property type="entry name" value="Pectin_lyas_fold"/>
</dbReference>
<dbReference type="NCBIfam" id="TIGR01901">
    <property type="entry name" value="adhes_NPXG"/>
    <property type="match status" value="1"/>
</dbReference>
<dbReference type="Pfam" id="PF05860">
    <property type="entry name" value="TPS"/>
    <property type="match status" value="1"/>
</dbReference>
<proteinExistence type="predicted"/>
<keyword evidence="1" id="KW-0812">Transmembrane</keyword>
<evidence type="ECO:0000313" key="3">
    <source>
        <dbReference type="EMBL" id="MBD6614493.1"/>
    </source>
</evidence>